<feature type="transmembrane region" description="Helical" evidence="18">
    <location>
        <begin position="893"/>
        <end position="912"/>
    </location>
</feature>
<feature type="compositionally biased region" description="Polar residues" evidence="20">
    <location>
        <begin position="659"/>
        <end position="670"/>
    </location>
</feature>
<feature type="compositionally biased region" description="Polar residues" evidence="20">
    <location>
        <begin position="1237"/>
        <end position="1262"/>
    </location>
</feature>
<dbReference type="FunFam" id="1.20.120.350:FF:000059">
    <property type="entry name" value="Sodium channel protein"/>
    <property type="match status" value="1"/>
</dbReference>
<dbReference type="FunFam" id="1.20.120.350:FF:000009">
    <property type="entry name" value="Voltage-dependent T-type calcium channel subunit alpha"/>
    <property type="match status" value="1"/>
</dbReference>
<keyword evidence="14" id="KW-0325">Glycoprotein</keyword>
<feature type="compositionally biased region" description="Basic and acidic residues" evidence="20">
    <location>
        <begin position="1146"/>
        <end position="1155"/>
    </location>
</feature>
<feature type="compositionally biased region" description="Polar residues" evidence="20">
    <location>
        <begin position="103"/>
        <end position="135"/>
    </location>
</feature>
<dbReference type="FunFam" id="1.10.287.70:FF:000093">
    <property type="entry name" value="Calcium channel subunit Cch1"/>
    <property type="match status" value="1"/>
</dbReference>
<feature type="region of interest" description="Disordered" evidence="20">
    <location>
        <begin position="659"/>
        <end position="689"/>
    </location>
</feature>
<dbReference type="Pfam" id="PF00520">
    <property type="entry name" value="Ion_trans"/>
    <property type="match status" value="4"/>
</dbReference>
<keyword evidence="3 18" id="KW-0894">Sodium channel</keyword>
<feature type="region of interest" description="Disordered" evidence="20">
    <location>
        <begin position="594"/>
        <end position="623"/>
    </location>
</feature>
<feature type="region of interest" description="Disordered" evidence="20">
    <location>
        <begin position="1"/>
        <end position="149"/>
    </location>
</feature>
<feature type="region of interest" description="Disordered" evidence="20">
    <location>
        <begin position="1134"/>
        <end position="1155"/>
    </location>
</feature>
<evidence type="ECO:0000256" key="10">
    <source>
        <dbReference type="ARBA" id="ARBA00023053"/>
    </source>
</evidence>
<dbReference type="FunFam" id="1.20.120.350:FF:000075">
    <property type="entry name" value="Sodium channel protein"/>
    <property type="match status" value="1"/>
</dbReference>
<keyword evidence="2 18" id="KW-0813">Transport</keyword>
<dbReference type="Gene3D" id="1.20.120.350">
    <property type="entry name" value="Voltage-gated potassium channels. Chain C"/>
    <property type="match status" value="4"/>
</dbReference>
<dbReference type="Gene3D" id="1.10.238.10">
    <property type="entry name" value="EF-hand"/>
    <property type="match status" value="1"/>
</dbReference>
<feature type="transmembrane region" description="Helical" evidence="18">
    <location>
        <begin position="295"/>
        <end position="315"/>
    </location>
</feature>
<feature type="compositionally biased region" description="Basic and acidic residues" evidence="20">
    <location>
        <begin position="594"/>
        <end position="603"/>
    </location>
</feature>
<feature type="transmembrane region" description="Helical" evidence="18">
    <location>
        <begin position="860"/>
        <end position="881"/>
    </location>
</feature>
<keyword evidence="15 18" id="KW-0739">Sodium transport</keyword>
<comment type="caution">
    <text evidence="18">Lacks conserved residue(s) required for the propagation of feature annotation.</text>
</comment>
<feature type="compositionally biased region" description="Polar residues" evidence="20">
    <location>
        <begin position="2142"/>
        <end position="2178"/>
    </location>
</feature>
<feature type="region of interest" description="Disordered" evidence="20">
    <location>
        <begin position="1202"/>
        <end position="1222"/>
    </location>
</feature>
<keyword evidence="5 18" id="KW-0812">Transmembrane</keyword>
<keyword evidence="16 18" id="KW-0407">Ion channel</keyword>
<evidence type="ECO:0000256" key="13">
    <source>
        <dbReference type="ARBA" id="ARBA00023157"/>
    </source>
</evidence>
<keyword evidence="4" id="KW-1003">Cell membrane</keyword>
<keyword evidence="9 18" id="KW-1133">Transmembrane helix</keyword>
<name>A0A1S3JTX6_LINAN</name>
<feature type="compositionally biased region" description="Basic residues" evidence="20">
    <location>
        <begin position="604"/>
        <end position="620"/>
    </location>
</feature>
<dbReference type="PANTHER" id="PTHR10037:SF62">
    <property type="entry name" value="SODIUM CHANNEL PROTEIN 60E"/>
    <property type="match status" value="1"/>
</dbReference>
<feature type="transmembrane region" description="Helical" evidence="18">
    <location>
        <begin position="1066"/>
        <end position="1090"/>
    </location>
</feature>
<dbReference type="GO" id="GO:0086010">
    <property type="term" value="P:membrane depolarization during action potential"/>
    <property type="evidence" value="ECO:0007669"/>
    <property type="project" value="TreeGrafter"/>
</dbReference>
<keyword evidence="12 18" id="KW-0472">Membrane</keyword>
<feature type="transmembrane region" description="Helical" evidence="18">
    <location>
        <begin position="1819"/>
        <end position="1852"/>
    </location>
</feature>
<dbReference type="FunFam" id="1.10.238.10:FF:000002">
    <property type="entry name" value="Sodium channel protein"/>
    <property type="match status" value="1"/>
</dbReference>
<dbReference type="GO" id="GO:0005248">
    <property type="term" value="F:voltage-gated sodium channel activity"/>
    <property type="evidence" value="ECO:0007669"/>
    <property type="project" value="InterPro"/>
</dbReference>
<feature type="transmembrane region" description="Helical" evidence="18">
    <location>
        <begin position="1412"/>
        <end position="1430"/>
    </location>
</feature>
<dbReference type="GO" id="GO:0019228">
    <property type="term" value="P:neuronal action potential"/>
    <property type="evidence" value="ECO:0007669"/>
    <property type="project" value="TreeGrafter"/>
</dbReference>
<keyword evidence="6" id="KW-0677">Repeat</keyword>
<feature type="transmembrane region" description="Helical" evidence="18">
    <location>
        <begin position="420"/>
        <end position="439"/>
    </location>
</feature>
<dbReference type="InterPro" id="IPR043203">
    <property type="entry name" value="VGCC_Ca_Na"/>
</dbReference>
<dbReference type="InterPro" id="IPR005821">
    <property type="entry name" value="Ion_trans_dom"/>
</dbReference>
<evidence type="ECO:0000256" key="5">
    <source>
        <dbReference type="ARBA" id="ARBA00022692"/>
    </source>
</evidence>
<keyword evidence="13" id="KW-1015">Disulfide bond</keyword>
<feature type="compositionally biased region" description="Acidic residues" evidence="20">
    <location>
        <begin position="79"/>
        <end position="96"/>
    </location>
</feature>
<sequence length="2178" mass="247414">MSSSRPGSRASESESFYDQDLDCSRTRSALGRQTRPTSAWERVEEKTFTIQEAPQQNGTCNGVAKGHEYMPSKSKSRDDEEEEENLDELLEGMEEDEKPKEGSTANLNDETKGLSSPQPNGSINPVSGFTESQVFLGSKEESDDDDEDKIVFKPFTKETLRRLEEREAEEKKLAEEKAGKQQEAILVDGELKFNDDEDGEVIEKDPSLVEGNPLPVDLALEFPKSLHGKPIEEIDQYIKEKIDYGWVSNKTFVVIAPKFRNSKYIFRFSATRAFFCLAPWNPVRRAALYVVSNQFFDYIIILTILINCIMMAILDAPEEPEFVFLGIYTIEMIAKLLARGFILNKFTYLRDPWNWLDFIVVILAYITVLLEKWILKDQNSEIGGIAALRTFRVLRAFKTFAILPGLKTIISAVFKSMKMLAEVMVLIVFCMTVLSLFAIQLYMGLLLNKCIEIPPATLPNGTNFTTYHEYYADWIAQSAHWYDDGDGGYQLCGNVSGTQGCPNGYLCLPDQGLNPNNDYTHFDDFIWAMLNIFQLVTLDFWEDTYNKVVKVAGGWNILFFMAIVFFGSFYLINLLLAVVAMSYEEEAKAQEAERERKEKEQKRKEKKAILKAKQKKKKQGSKAVLDVTKLSGHILSSHTDLRGDEPDKNHLKVDTVHQNGSAHSLHSSENGHAGKSHTDLKKGNVGSKVSLRSVSKDTEKVIGNNYTAVENAEDKRKKFAEQGKDNATFTMESETDTMGTQDTLVETIASSEFHNKMSEDEAHQKETVDGSKVSTSGVKIVETKVENKDKEADQLGSVVDNKETMSLRSDELPKESDPADEESEDEYADRNCKCCLKCCCHYPSWRTCQIICHKITSEPLFEWFITACIMLNTLFMAIEHVNMPNDLKNTMDYFNYLFTTIFTLEAVLKLMALAKDYFKSGWNVFDFVIVVFSLLELVLLWANLASLPGVSSVRTLRLFRVFKLAQSWTTMRVLLTIILKTMGSLTNVTIVLAIVMYIFAVIGMQLFRNAYLKAFADDIGLNDRWHFNDLGHALMMVFRILCGEWIEPLWDCMQADANAVSQTGACIPVFLITLMLGNFLVLNLFLALLLNSFGSDSLSEGENTKKKKKKESRLLKKLRAALKIGVFRKKSTTVSPSREGSMAKVEPNKNEEVNPDKEKTIPEVTFKIEDEGLYDEKHKVGQNGEHLSTNGDLELQTLHSNGDLKSLSSSGMLTPQSNGVIRNKNIKNIDEAFHTQRGQFTEFPTTRSGPKGSTLSVRTMTSETKEQIENEKNKQKLEEDKRDTEKEEKVKGEDALKADEEDEEDKKSLTEKEKEDKMRLKDEDAEDEKLADIEAHTIVDCCPAPCYKMSKCCASWDDTKVGKNFRKTRVFFNNLVTHKVFEGFIIFLILASSTTLVFEDTNLPMNPQLGEALRILNTIFTVLFTIEMLLKWIAFGFKKYFTDFWTILDFVIVCISVFGIISDGIESVGNISAFRALRTLRALRPLRAVSRLQGMKIVVNALAHAIPSFINVLMVGMIFWLIFAIMGVQLLGGKFYNCYDGDGNKLQYNASYLTNKTECLALGYDWSNDKIHFNNVFAAVLAIFQVCTFEGWMEVMEAASDMTDIDLVPRFEYSYAIMFYFVAVIIVGAFFTLNLFIGVIIDNFNMLKKKYEGTYLDMFLTAHQKNYYHTLRKLGNKKPQKTIRRPKNKVQGFFFDVAMSNKFEMSIVVLIFVNMLLMTLEHYRQSALMTQVLEYFNIVFTTIFSLEALVKIIGMRWHYFRRVWNVFDFIIVVLSIVGIAFNDFLKTYFVTPSLLRVVRVFRIGRVLRLVKAAKGIRKLLFALMISLPALINIGALLLMLMFIFAIIMMISFGFVKKNGAIDDTTNFENFGNSLMLMFRLSTSAGWNDILDGLMIHPPDCNNTHVLLSNGSTFARSGGDCGDDFLAILFMIIYLILTFLIVINMYIAVILENFNQAHEQEEIGITEDDFEMFYVVWERYDPHATQYIKYEQLSDFVGELEEPLGMPKPNGMALVAFNLPIVEGDMMHCLDILMALVKHVLGDVEETEEFKQLRQQMQDKFNESFPTRVNTNVIATTMQRKKEDVAARTLQRCWKKHKMDKAFAEFQQAALAQLALERSQNQETLSPKMQEALTKSRPASAVSRLSSRTSINVEKSPTPSRKMSTTGNTLQVPGGPSTT</sequence>
<feature type="compositionally biased region" description="Low complexity" evidence="20">
    <location>
        <begin position="1"/>
        <end position="14"/>
    </location>
</feature>
<keyword evidence="7" id="KW-0106">Calcium</keyword>
<comment type="similarity">
    <text evidence="18">Belongs to the sodium channel (TC 1.A.1.10) family.</text>
</comment>
<dbReference type="SUPFAM" id="SSF81324">
    <property type="entry name" value="Voltage-gated potassium channels"/>
    <property type="match status" value="4"/>
</dbReference>
<dbReference type="GO" id="GO:0001518">
    <property type="term" value="C:voltage-gated sodium channel complex"/>
    <property type="evidence" value="ECO:0007669"/>
    <property type="project" value="UniProtKB-UniRule"/>
</dbReference>
<keyword evidence="10 18" id="KW-0915">Sodium</keyword>
<feature type="compositionally biased region" description="Polar residues" evidence="20">
    <location>
        <begin position="48"/>
        <end position="60"/>
    </location>
</feature>
<feature type="transmembrane region" description="Helical" evidence="18">
    <location>
        <begin position="322"/>
        <end position="343"/>
    </location>
</feature>
<evidence type="ECO:0000256" key="15">
    <source>
        <dbReference type="ARBA" id="ARBA00023201"/>
    </source>
</evidence>
<dbReference type="Gene3D" id="1.10.287.70">
    <property type="match status" value="4"/>
</dbReference>
<dbReference type="FunCoup" id="A0A1S3JTX6">
    <property type="interactions" value="75"/>
</dbReference>
<evidence type="ECO:0000256" key="1">
    <source>
        <dbReference type="ARBA" id="ARBA00004651"/>
    </source>
</evidence>
<dbReference type="OrthoDB" id="2984333at2759"/>
<feature type="transmembrane region" description="Helical" evidence="18">
    <location>
        <begin position="1613"/>
        <end position="1641"/>
    </location>
</feature>
<comment type="subcellular location">
    <subcellularLocation>
        <location evidence="1 18">Cell membrane</location>
        <topology evidence="1 18">Multi-pass membrane protein</topology>
    </subcellularLocation>
</comment>
<evidence type="ECO:0000256" key="8">
    <source>
        <dbReference type="ARBA" id="ARBA00022882"/>
    </source>
</evidence>
<feature type="region of interest" description="Disordered" evidence="20">
    <location>
        <begin position="2121"/>
        <end position="2178"/>
    </location>
</feature>
<evidence type="ECO:0000256" key="2">
    <source>
        <dbReference type="ARBA" id="ARBA00022448"/>
    </source>
</evidence>
<evidence type="ECO:0000256" key="6">
    <source>
        <dbReference type="ARBA" id="ARBA00022737"/>
    </source>
</evidence>
<dbReference type="FunFam" id="1.20.120.350:FF:000068">
    <property type="entry name" value="Sodium channel protein"/>
    <property type="match status" value="1"/>
</dbReference>
<dbReference type="CDD" id="cd13433">
    <property type="entry name" value="Na_channel_gate"/>
    <property type="match status" value="1"/>
</dbReference>
<evidence type="ECO:0000256" key="20">
    <source>
        <dbReference type="SAM" id="MobiDB-lite"/>
    </source>
</evidence>
<feature type="coiled-coil region" evidence="19">
    <location>
        <begin position="156"/>
        <end position="183"/>
    </location>
</feature>
<keyword evidence="8 18" id="KW-0851">Voltage-gated channel</keyword>
<feature type="transmembrane region" description="Helical" evidence="18">
    <location>
        <begin position="557"/>
        <end position="583"/>
    </location>
</feature>
<feature type="transmembrane region" description="Helical" evidence="18">
    <location>
        <begin position="1501"/>
        <end position="1525"/>
    </location>
</feature>
<accession>A0A1S3JTX6</accession>
<dbReference type="KEGG" id="lak:106175929"/>
<evidence type="ECO:0000256" key="19">
    <source>
        <dbReference type="SAM" id="Coils"/>
    </source>
</evidence>
<dbReference type="InterPro" id="IPR027359">
    <property type="entry name" value="Volt_channel_dom_sf"/>
</dbReference>
<feature type="transmembrane region" description="Helical" evidence="18">
    <location>
        <begin position="355"/>
        <end position="375"/>
    </location>
</feature>
<feature type="domain" description="Ion transport" evidence="21">
    <location>
        <begin position="1703"/>
        <end position="1960"/>
    </location>
</feature>
<feature type="transmembrane region" description="Helical" evidence="18">
    <location>
        <begin position="1732"/>
        <end position="1750"/>
    </location>
</feature>
<dbReference type="STRING" id="7574.A0A1S3JTX6"/>
<keyword evidence="11 18" id="KW-0406">Ion transport</keyword>
<evidence type="ECO:0000256" key="17">
    <source>
        <dbReference type="ARBA" id="ARBA00061395"/>
    </source>
</evidence>
<dbReference type="GeneID" id="106175929"/>
<comment type="function">
    <text evidence="18">Mediates the voltage-dependent sodium ion permeability of excitable membranes. Assuming opened or closed conformations in response to the voltage difference across the membrane, the protein forms a sodium-selective channel through which Na(+) ions may pass in accordance with their electrochemical gradient.</text>
</comment>
<feature type="region of interest" description="Disordered" evidence="20">
    <location>
        <begin position="791"/>
        <end position="822"/>
    </location>
</feature>
<feature type="compositionally biased region" description="Polar residues" evidence="20">
    <location>
        <begin position="1206"/>
        <end position="1220"/>
    </location>
</feature>
<keyword evidence="19" id="KW-0175">Coiled coil</keyword>
<feature type="transmembrane region" description="Helical" evidence="18">
    <location>
        <begin position="1762"/>
        <end position="1781"/>
    </location>
</feature>
<dbReference type="RefSeq" id="XP_013413556.1">
    <property type="nucleotide sequence ID" value="XM_013558102.1"/>
</dbReference>
<keyword evidence="22" id="KW-1185">Reference proteome</keyword>
<dbReference type="InParanoid" id="A0A1S3JTX6"/>
<evidence type="ECO:0000313" key="22">
    <source>
        <dbReference type="Proteomes" id="UP000085678"/>
    </source>
</evidence>
<feature type="domain" description="Ion transport" evidence="21">
    <location>
        <begin position="1378"/>
        <end position="1650"/>
    </location>
</feature>
<evidence type="ECO:0000256" key="3">
    <source>
        <dbReference type="ARBA" id="ARBA00022461"/>
    </source>
</evidence>
<evidence type="ECO:0000256" key="14">
    <source>
        <dbReference type="ARBA" id="ARBA00023180"/>
    </source>
</evidence>
<feature type="transmembrane region" description="Helical" evidence="18">
    <location>
        <begin position="1576"/>
        <end position="1593"/>
    </location>
</feature>
<dbReference type="InterPro" id="IPR044564">
    <property type="entry name" value="Na_chnl_inactivation_gate"/>
</dbReference>
<comment type="similarity">
    <text evidence="17">Belongs to the calcium channel alpha-1 subunit (TC 1.A.1.11) family.</text>
</comment>
<evidence type="ECO:0000256" key="9">
    <source>
        <dbReference type="ARBA" id="ARBA00022989"/>
    </source>
</evidence>
<dbReference type="PANTHER" id="PTHR10037">
    <property type="entry name" value="VOLTAGE-GATED CATION CHANNEL CALCIUM AND SODIUM"/>
    <property type="match status" value="1"/>
</dbReference>
<evidence type="ECO:0000256" key="12">
    <source>
        <dbReference type="ARBA" id="ARBA00023136"/>
    </source>
</evidence>
<feature type="transmembrane region" description="Helical" evidence="18">
    <location>
        <begin position="985"/>
        <end position="1007"/>
    </location>
</feature>
<feature type="compositionally biased region" description="Basic and acidic residues" evidence="20">
    <location>
        <begin position="65"/>
        <end position="78"/>
    </location>
</feature>
<evidence type="ECO:0000256" key="4">
    <source>
        <dbReference type="ARBA" id="ARBA00022475"/>
    </source>
</evidence>
<evidence type="ECO:0000259" key="21">
    <source>
        <dbReference type="Pfam" id="PF00520"/>
    </source>
</evidence>
<feature type="compositionally biased region" description="Basic and acidic residues" evidence="20">
    <location>
        <begin position="1305"/>
        <end position="1326"/>
    </location>
</feature>
<feature type="transmembrane region" description="Helical" evidence="18">
    <location>
        <begin position="1924"/>
        <end position="1950"/>
    </location>
</feature>
<feature type="transmembrane region" description="Helical" evidence="18">
    <location>
        <begin position="1370"/>
        <end position="1392"/>
    </location>
</feature>
<evidence type="ECO:0000256" key="16">
    <source>
        <dbReference type="ARBA" id="ARBA00023303"/>
    </source>
</evidence>
<evidence type="ECO:0000256" key="18">
    <source>
        <dbReference type="RuleBase" id="RU361132"/>
    </source>
</evidence>
<feature type="compositionally biased region" description="Basic and acidic residues" evidence="20">
    <location>
        <begin position="1263"/>
        <end position="1298"/>
    </location>
</feature>
<dbReference type="PRINTS" id="PR00170">
    <property type="entry name" value="NACHANNEL"/>
</dbReference>
<feature type="region of interest" description="Disordered" evidence="20">
    <location>
        <begin position="1237"/>
        <end position="1326"/>
    </location>
</feature>
<dbReference type="CDD" id="cd22265">
    <property type="entry name" value="UDM1_RNF168"/>
    <property type="match status" value="1"/>
</dbReference>
<feature type="transmembrane region" description="Helical" evidence="18">
    <location>
        <begin position="924"/>
        <end position="946"/>
    </location>
</feature>
<feature type="transmembrane region" description="Helical" evidence="18">
    <location>
        <begin position="1442"/>
        <end position="1461"/>
    </location>
</feature>
<evidence type="ECO:0000313" key="23">
    <source>
        <dbReference type="RefSeq" id="XP_013413556.1"/>
    </source>
</evidence>
<organism evidence="22 23">
    <name type="scientific">Lingula anatina</name>
    <name type="common">Brachiopod</name>
    <name type="synonym">Lingula unguis</name>
    <dbReference type="NCBI Taxonomy" id="7574"/>
    <lineage>
        <taxon>Eukaryota</taxon>
        <taxon>Metazoa</taxon>
        <taxon>Spiralia</taxon>
        <taxon>Lophotrochozoa</taxon>
        <taxon>Brachiopoda</taxon>
        <taxon>Linguliformea</taxon>
        <taxon>Lingulata</taxon>
        <taxon>Lingulida</taxon>
        <taxon>Linguloidea</taxon>
        <taxon>Lingulidae</taxon>
        <taxon>Lingula</taxon>
    </lineage>
</organism>
<feature type="transmembrane region" description="Helical" evidence="18">
    <location>
        <begin position="396"/>
        <end position="414"/>
    </location>
</feature>
<evidence type="ECO:0000256" key="7">
    <source>
        <dbReference type="ARBA" id="ARBA00022837"/>
    </source>
</evidence>
<proteinExistence type="inferred from homology"/>
<protein>
    <recommendedName>
        <fullName evidence="18">Sodium channel protein</fullName>
    </recommendedName>
</protein>
<gene>
    <name evidence="23" type="primary">LOC106175929</name>
</gene>
<dbReference type="InterPro" id="IPR001696">
    <property type="entry name" value="Na_channel_asu"/>
</dbReference>
<feature type="domain" description="Ion transport" evidence="21">
    <location>
        <begin position="859"/>
        <end position="1095"/>
    </location>
</feature>
<feature type="domain" description="Ion transport" evidence="21">
    <location>
        <begin position="294"/>
        <end position="590"/>
    </location>
</feature>
<reference evidence="23" key="1">
    <citation type="submission" date="2025-08" db="UniProtKB">
        <authorList>
            <consortium name="RefSeq"/>
        </authorList>
    </citation>
    <scope>IDENTIFICATION</scope>
    <source>
        <tissue evidence="23">Gonads</tissue>
    </source>
</reference>
<dbReference type="Proteomes" id="UP000085678">
    <property type="component" value="Unplaced"/>
</dbReference>
<evidence type="ECO:0000256" key="11">
    <source>
        <dbReference type="ARBA" id="ARBA00023065"/>
    </source>
</evidence>
<feature type="compositionally biased region" description="Basic and acidic residues" evidence="20">
    <location>
        <begin position="800"/>
        <end position="817"/>
    </location>
</feature>